<feature type="region of interest" description="Disordered" evidence="7">
    <location>
        <begin position="132"/>
        <end position="170"/>
    </location>
</feature>
<dbReference type="GO" id="GO:0042127">
    <property type="term" value="P:regulation of cell population proliferation"/>
    <property type="evidence" value="ECO:0007669"/>
    <property type="project" value="TreeGrafter"/>
</dbReference>
<comment type="caution">
    <text evidence="9">The sequence shown here is derived from an EMBL/GenBank/DDBJ whole genome shotgun (WGS) entry which is preliminary data.</text>
</comment>
<keyword evidence="5" id="KW-0804">Transcription</keyword>
<evidence type="ECO:0000256" key="2">
    <source>
        <dbReference type="ARBA" id="ARBA00007770"/>
    </source>
</evidence>
<sequence length="375" mass="40835">MCGLVGDRALRSVQTFSQDPCLSFSRLKTWDEDWEPPIASGDRAPRPSPPGPGGTFPQDRHDASSNGNPRLPHLSSAGQHLYSPAPPLSHTGVAEYQPPPYFPPPYQQLAYSQSADPYSHLGEAYAAAINPLHQPAPTGSQQQAWPGRQSQEGAGLPSHHGRPAGLLPHLSGLDGGAVSARREAYRRSDLLLPHSHALDAAGLAENLGLHDMAHPMEDVQHLLLHDQTVIRKGEAVHLARDFAYVCEAEFPSKSVAEYLTRPHLGGRNEIATRKNMLLAAQQVCKEFTDLLNQDRTPNGNNRPTPVLETNIQNCLSHFSLITHGFGSQAICAAVSAVQNYIKEALIVIDKSYMNPGDQSPADSSKTLEKLEKHRK</sequence>
<dbReference type="PANTHER" id="PTHR10812:SF9">
    <property type="entry name" value="TRANSCRIPTION FACTOR AP-2 GAMMA"/>
    <property type="match status" value="1"/>
</dbReference>
<accession>A0A212CA98</accession>
<evidence type="ECO:0000256" key="1">
    <source>
        <dbReference type="ARBA" id="ARBA00004123"/>
    </source>
</evidence>
<dbReference type="InterPro" id="IPR008123">
    <property type="entry name" value="TF_AP2_gamma"/>
</dbReference>
<feature type="compositionally biased region" description="Pro residues" evidence="7">
    <location>
        <begin position="97"/>
        <end position="106"/>
    </location>
</feature>
<organism evidence="9 10">
    <name type="scientific">Cervus elaphus hippelaphus</name>
    <name type="common">European red deer</name>
    <dbReference type="NCBI Taxonomy" id="46360"/>
    <lineage>
        <taxon>Eukaryota</taxon>
        <taxon>Metazoa</taxon>
        <taxon>Chordata</taxon>
        <taxon>Craniata</taxon>
        <taxon>Vertebrata</taxon>
        <taxon>Euteleostomi</taxon>
        <taxon>Mammalia</taxon>
        <taxon>Eutheria</taxon>
        <taxon>Laurasiatheria</taxon>
        <taxon>Artiodactyla</taxon>
        <taxon>Ruminantia</taxon>
        <taxon>Pecora</taxon>
        <taxon>Cervidae</taxon>
        <taxon>Cervinae</taxon>
        <taxon>Cervus</taxon>
    </lineage>
</organism>
<dbReference type="Pfam" id="PF03299">
    <property type="entry name" value="TF_AP-2"/>
    <property type="match status" value="1"/>
</dbReference>
<dbReference type="PRINTS" id="PR01751">
    <property type="entry name" value="AP2CTNSCPFCT"/>
</dbReference>
<evidence type="ECO:0000256" key="7">
    <source>
        <dbReference type="SAM" id="MobiDB-lite"/>
    </source>
</evidence>
<keyword evidence="3" id="KW-0805">Transcription regulation</keyword>
<dbReference type="GO" id="GO:0005634">
    <property type="term" value="C:nucleus"/>
    <property type="evidence" value="ECO:0007669"/>
    <property type="project" value="UniProtKB-SubCell"/>
</dbReference>
<feature type="region of interest" description="Disordered" evidence="7">
    <location>
        <begin position="355"/>
        <end position="375"/>
    </location>
</feature>
<comment type="similarity">
    <text evidence="2">Belongs to the AP-2 family.</text>
</comment>
<evidence type="ECO:0000313" key="9">
    <source>
        <dbReference type="EMBL" id="OWK02918.1"/>
    </source>
</evidence>
<gene>
    <name evidence="9" type="ORF">Celaphus_00007815</name>
</gene>
<keyword evidence="4" id="KW-0238">DNA-binding</keyword>
<dbReference type="GO" id="GO:0000977">
    <property type="term" value="F:RNA polymerase II transcription regulatory region sequence-specific DNA binding"/>
    <property type="evidence" value="ECO:0007669"/>
    <property type="project" value="TreeGrafter"/>
</dbReference>
<dbReference type="PANTHER" id="PTHR10812">
    <property type="entry name" value="TRANSCRIPTION FACTOR AP-2"/>
    <property type="match status" value="1"/>
</dbReference>
<keyword evidence="6" id="KW-0539">Nucleus</keyword>
<evidence type="ECO:0000256" key="3">
    <source>
        <dbReference type="ARBA" id="ARBA00023015"/>
    </source>
</evidence>
<feature type="domain" description="Transcription factor AP-2 C-terminal" evidence="8">
    <location>
        <begin position="228"/>
        <end position="344"/>
    </location>
</feature>
<evidence type="ECO:0000256" key="6">
    <source>
        <dbReference type="ARBA" id="ARBA00023242"/>
    </source>
</evidence>
<evidence type="ECO:0000259" key="8">
    <source>
        <dbReference type="Pfam" id="PF03299"/>
    </source>
</evidence>
<proteinExistence type="inferred from homology"/>
<name>A0A212CA98_CEREH</name>
<dbReference type="InterPro" id="IPR013854">
    <property type="entry name" value="TF_AP2_C"/>
</dbReference>
<dbReference type="GO" id="GO:0000981">
    <property type="term" value="F:DNA-binding transcription factor activity, RNA polymerase II-specific"/>
    <property type="evidence" value="ECO:0007669"/>
    <property type="project" value="TreeGrafter"/>
</dbReference>
<evidence type="ECO:0000313" key="10">
    <source>
        <dbReference type="Proteomes" id="UP000242450"/>
    </source>
</evidence>
<feature type="compositionally biased region" description="Basic and acidic residues" evidence="7">
    <location>
        <begin position="365"/>
        <end position="375"/>
    </location>
</feature>
<comment type="subcellular location">
    <subcellularLocation>
        <location evidence="1">Nucleus</location>
    </subcellularLocation>
</comment>
<feature type="compositionally biased region" description="Polar residues" evidence="7">
    <location>
        <begin position="137"/>
        <end position="152"/>
    </location>
</feature>
<reference evidence="9 10" key="1">
    <citation type="journal article" date="2018" name="Mol. Genet. Genomics">
        <title>The red deer Cervus elaphus genome CerEla1.0: sequencing, annotating, genes, and chromosomes.</title>
        <authorList>
            <person name="Bana N.A."/>
            <person name="Nyiri A."/>
            <person name="Nagy J."/>
            <person name="Frank K."/>
            <person name="Nagy T."/>
            <person name="Steger V."/>
            <person name="Schiller M."/>
            <person name="Lakatos P."/>
            <person name="Sugar L."/>
            <person name="Horn P."/>
            <person name="Barta E."/>
            <person name="Orosz L."/>
        </authorList>
    </citation>
    <scope>NUCLEOTIDE SEQUENCE [LARGE SCALE GENOMIC DNA]</scope>
    <source>
        <strain evidence="9">Hungarian</strain>
    </source>
</reference>
<feature type="region of interest" description="Disordered" evidence="7">
    <location>
        <begin position="33"/>
        <end position="108"/>
    </location>
</feature>
<protein>
    <submittedName>
        <fullName evidence="9">TFAP2C</fullName>
    </submittedName>
</protein>
<dbReference type="InterPro" id="IPR004979">
    <property type="entry name" value="TF_AP2"/>
</dbReference>
<dbReference type="Proteomes" id="UP000242450">
    <property type="component" value="Chromosome 23"/>
</dbReference>
<evidence type="ECO:0000256" key="5">
    <source>
        <dbReference type="ARBA" id="ARBA00023163"/>
    </source>
</evidence>
<dbReference type="AlphaFoldDB" id="A0A212CA98"/>
<dbReference type="EMBL" id="MKHE01000023">
    <property type="protein sequence ID" value="OWK02918.1"/>
    <property type="molecule type" value="Genomic_DNA"/>
</dbReference>
<evidence type="ECO:0000256" key="4">
    <source>
        <dbReference type="ARBA" id="ARBA00023125"/>
    </source>
</evidence>
<keyword evidence="10" id="KW-1185">Reference proteome</keyword>
<dbReference type="OrthoDB" id="6252992at2759"/>